<organism evidence="1 2">
    <name type="scientific">Pseudonocardia acidicola</name>
    <dbReference type="NCBI Taxonomy" id="2724939"/>
    <lineage>
        <taxon>Bacteria</taxon>
        <taxon>Bacillati</taxon>
        <taxon>Actinomycetota</taxon>
        <taxon>Actinomycetes</taxon>
        <taxon>Pseudonocardiales</taxon>
        <taxon>Pseudonocardiaceae</taxon>
        <taxon>Pseudonocardia</taxon>
    </lineage>
</organism>
<proteinExistence type="predicted"/>
<dbReference type="Proteomes" id="UP000820669">
    <property type="component" value="Unassembled WGS sequence"/>
</dbReference>
<reference evidence="1 2" key="1">
    <citation type="submission" date="2020-04" db="EMBL/GenBank/DDBJ databases">
        <authorList>
            <person name="Klaysubun C."/>
            <person name="Duangmal K."/>
            <person name="Lipun K."/>
        </authorList>
    </citation>
    <scope>NUCLEOTIDE SEQUENCE [LARGE SCALE GENOMIC DNA]</scope>
    <source>
        <strain evidence="1 2">K10HN5</strain>
    </source>
</reference>
<dbReference type="RefSeq" id="WP_169381681.1">
    <property type="nucleotide sequence ID" value="NZ_JAAXLA010000020.1"/>
</dbReference>
<gene>
    <name evidence="1" type="ORF">HF526_13095</name>
</gene>
<sequence>MIHPTSDDILGAIVDAVEGTIAPACAGDDYASSFCRTVAQMLRSVRVRAAAEQAALSEDNAELRALLAGQRELPDEVTDLVRAAVEALPEPVYPPLPELQADALRLRRALAAVIDAVPDEDHPVHKTAREHLARRLEREREWQQDAYTGPRR</sequence>
<evidence type="ECO:0000313" key="2">
    <source>
        <dbReference type="Proteomes" id="UP000820669"/>
    </source>
</evidence>
<name>A0ABX1S9J4_9PSEU</name>
<keyword evidence="2" id="KW-1185">Reference proteome</keyword>
<protein>
    <submittedName>
        <fullName evidence="1">Uncharacterized protein</fullName>
    </submittedName>
</protein>
<dbReference type="EMBL" id="JAAXLA010000020">
    <property type="protein sequence ID" value="NMH98240.1"/>
    <property type="molecule type" value="Genomic_DNA"/>
</dbReference>
<evidence type="ECO:0000313" key="1">
    <source>
        <dbReference type="EMBL" id="NMH98240.1"/>
    </source>
</evidence>
<accession>A0ABX1S9J4</accession>
<comment type="caution">
    <text evidence="1">The sequence shown here is derived from an EMBL/GenBank/DDBJ whole genome shotgun (WGS) entry which is preliminary data.</text>
</comment>